<dbReference type="GO" id="GO:0000149">
    <property type="term" value="F:SNARE binding"/>
    <property type="evidence" value="ECO:0007669"/>
    <property type="project" value="TreeGrafter"/>
</dbReference>
<name>A0AAD9KHZ4_RIDPI</name>
<dbReference type="GO" id="GO:0006890">
    <property type="term" value="P:retrograde vesicle-mediated transport, Golgi to endoplasmic reticulum"/>
    <property type="evidence" value="ECO:0007669"/>
    <property type="project" value="TreeGrafter"/>
</dbReference>
<accession>A0AAD9KHZ4</accession>
<organism evidence="1 2">
    <name type="scientific">Ridgeia piscesae</name>
    <name type="common">Tubeworm</name>
    <dbReference type="NCBI Taxonomy" id="27915"/>
    <lineage>
        <taxon>Eukaryota</taxon>
        <taxon>Metazoa</taxon>
        <taxon>Spiralia</taxon>
        <taxon>Lophotrochozoa</taxon>
        <taxon>Annelida</taxon>
        <taxon>Polychaeta</taxon>
        <taxon>Sedentaria</taxon>
        <taxon>Canalipalpata</taxon>
        <taxon>Sabellida</taxon>
        <taxon>Siboglinidae</taxon>
        <taxon>Ridgeia</taxon>
    </lineage>
</organism>
<protein>
    <submittedName>
        <fullName evidence="1">Uncharacterized protein</fullName>
    </submittedName>
</protein>
<evidence type="ECO:0000313" key="2">
    <source>
        <dbReference type="Proteomes" id="UP001209878"/>
    </source>
</evidence>
<dbReference type="Proteomes" id="UP001209878">
    <property type="component" value="Unassembled WGS sequence"/>
</dbReference>
<keyword evidence="2" id="KW-1185">Reference proteome</keyword>
<dbReference type="GO" id="GO:0070939">
    <property type="term" value="C:Dsl1/NZR complex"/>
    <property type="evidence" value="ECO:0007669"/>
    <property type="project" value="TreeGrafter"/>
</dbReference>
<comment type="caution">
    <text evidence="1">The sequence shown here is derived from an EMBL/GenBank/DDBJ whole genome shotgun (WGS) entry which is preliminary data.</text>
</comment>
<dbReference type="AlphaFoldDB" id="A0AAD9KHZ4"/>
<evidence type="ECO:0000313" key="1">
    <source>
        <dbReference type="EMBL" id="KAK2171516.1"/>
    </source>
</evidence>
<reference evidence="1" key="1">
    <citation type="journal article" date="2023" name="Mol. Biol. Evol.">
        <title>Third-Generation Sequencing Reveals the Adaptive Role of the Epigenome in Three Deep-Sea Polychaetes.</title>
        <authorList>
            <person name="Perez M."/>
            <person name="Aroh O."/>
            <person name="Sun Y."/>
            <person name="Lan Y."/>
            <person name="Juniper S.K."/>
            <person name="Young C.R."/>
            <person name="Angers B."/>
            <person name="Qian P.Y."/>
        </authorList>
    </citation>
    <scope>NUCLEOTIDE SEQUENCE</scope>
    <source>
        <strain evidence="1">R07B-5</strain>
    </source>
</reference>
<dbReference type="PANTHER" id="PTHR15922">
    <property type="entry name" value="NEUROBLASTOMA-AMPLIFIED SEQUENCE"/>
    <property type="match status" value="1"/>
</dbReference>
<dbReference type="EMBL" id="JAODUO010001056">
    <property type="protein sequence ID" value="KAK2171516.1"/>
    <property type="molecule type" value="Genomic_DNA"/>
</dbReference>
<dbReference type="PANTHER" id="PTHR15922:SF2">
    <property type="entry name" value="NBAS SUBUNIT OF NRZ TETHERING COMPLEX"/>
    <property type="match status" value="1"/>
</dbReference>
<sequence>MLAKTYNLDCDLVYQRQWRRTPVSVASIQDYLSKISKRSWVLHECLERVPEDIDAMRGLLEYGLQGTDLEALIAIGKGEDGGRFILCEREEVYESTDGYGVEELMTSTEEATRNRREELLAQVNFDNLTLAQRELCRARLRLLQFSDRLLTYEEVLGGPHAAGERYDHRFFEKFRSENIVRLAVNYARAAAALTLRQLLPSLSGSCCPDSQAAAALTLRQLLPSLSGSCCPDSQAAAALTLRQLLPSLSGSCCPDSQAAAALTLRQLLP</sequence>
<gene>
    <name evidence="1" type="ORF">NP493_1055g01016</name>
</gene>
<proteinExistence type="predicted"/>